<sequence length="83" mass="8992">MGNDVCTTRSIHELAATSEHLLLGLHLLKTPSLRHASDASHVPSFVALDQCLTQGLYKSMLPAASSTIDATGNMDTVTKEEWR</sequence>
<comment type="caution">
    <text evidence="1">The sequence shown here is derived from an EMBL/GenBank/DDBJ whole genome shotgun (WGS) entry which is preliminary data.</text>
</comment>
<dbReference type="EMBL" id="NBSK02000006">
    <property type="protein sequence ID" value="KAJ0201293.1"/>
    <property type="molecule type" value="Genomic_DNA"/>
</dbReference>
<proteinExistence type="predicted"/>
<name>A0A9R1VAI9_LACSA</name>
<reference evidence="1 2" key="1">
    <citation type="journal article" date="2017" name="Nat. Commun.">
        <title>Genome assembly with in vitro proximity ligation data and whole-genome triplication in lettuce.</title>
        <authorList>
            <person name="Reyes-Chin-Wo S."/>
            <person name="Wang Z."/>
            <person name="Yang X."/>
            <person name="Kozik A."/>
            <person name="Arikit S."/>
            <person name="Song C."/>
            <person name="Xia L."/>
            <person name="Froenicke L."/>
            <person name="Lavelle D.O."/>
            <person name="Truco M.J."/>
            <person name="Xia R."/>
            <person name="Zhu S."/>
            <person name="Xu C."/>
            <person name="Xu H."/>
            <person name="Xu X."/>
            <person name="Cox K."/>
            <person name="Korf I."/>
            <person name="Meyers B.C."/>
            <person name="Michelmore R.W."/>
        </authorList>
    </citation>
    <scope>NUCLEOTIDE SEQUENCE [LARGE SCALE GENOMIC DNA]</scope>
    <source>
        <strain evidence="2">cv. Salinas</strain>
        <tissue evidence="1">Seedlings</tissue>
    </source>
</reference>
<evidence type="ECO:0000313" key="1">
    <source>
        <dbReference type="EMBL" id="KAJ0201293.1"/>
    </source>
</evidence>
<organism evidence="1 2">
    <name type="scientific">Lactuca sativa</name>
    <name type="common">Garden lettuce</name>
    <dbReference type="NCBI Taxonomy" id="4236"/>
    <lineage>
        <taxon>Eukaryota</taxon>
        <taxon>Viridiplantae</taxon>
        <taxon>Streptophyta</taxon>
        <taxon>Embryophyta</taxon>
        <taxon>Tracheophyta</taxon>
        <taxon>Spermatophyta</taxon>
        <taxon>Magnoliopsida</taxon>
        <taxon>eudicotyledons</taxon>
        <taxon>Gunneridae</taxon>
        <taxon>Pentapetalae</taxon>
        <taxon>asterids</taxon>
        <taxon>campanulids</taxon>
        <taxon>Asterales</taxon>
        <taxon>Asteraceae</taxon>
        <taxon>Cichorioideae</taxon>
        <taxon>Cichorieae</taxon>
        <taxon>Lactucinae</taxon>
        <taxon>Lactuca</taxon>
    </lineage>
</organism>
<dbReference type="Proteomes" id="UP000235145">
    <property type="component" value="Unassembled WGS sequence"/>
</dbReference>
<protein>
    <submittedName>
        <fullName evidence="1">Uncharacterized protein</fullName>
    </submittedName>
</protein>
<dbReference type="AlphaFoldDB" id="A0A9R1VAI9"/>
<accession>A0A9R1VAI9</accession>
<evidence type="ECO:0000313" key="2">
    <source>
        <dbReference type="Proteomes" id="UP000235145"/>
    </source>
</evidence>
<gene>
    <name evidence="1" type="ORF">LSAT_V11C600333860</name>
</gene>
<keyword evidence="2" id="KW-1185">Reference proteome</keyword>